<evidence type="ECO:0000313" key="6">
    <source>
        <dbReference type="Proteomes" id="UP000253307"/>
    </source>
</evidence>
<evidence type="ECO:0000256" key="3">
    <source>
        <dbReference type="ARBA" id="ARBA00022679"/>
    </source>
</evidence>
<dbReference type="InterPro" id="IPR001173">
    <property type="entry name" value="Glyco_trans_2-like"/>
</dbReference>
<evidence type="ECO:0000259" key="4">
    <source>
        <dbReference type="Pfam" id="PF00535"/>
    </source>
</evidence>
<organism evidence="5 6">
    <name type="scientific">SAR86 cluster bacterium</name>
    <dbReference type="NCBI Taxonomy" id="2030880"/>
    <lineage>
        <taxon>Bacteria</taxon>
        <taxon>Pseudomonadati</taxon>
        <taxon>Pseudomonadota</taxon>
        <taxon>Gammaproteobacteria</taxon>
        <taxon>SAR86 cluster</taxon>
    </lineage>
</organism>
<dbReference type="GO" id="GO:0016757">
    <property type="term" value="F:glycosyltransferase activity"/>
    <property type="evidence" value="ECO:0007669"/>
    <property type="project" value="UniProtKB-KW"/>
</dbReference>
<proteinExistence type="inferred from homology"/>
<evidence type="ECO:0000256" key="2">
    <source>
        <dbReference type="ARBA" id="ARBA00022676"/>
    </source>
</evidence>
<dbReference type="Gene3D" id="3.90.550.10">
    <property type="entry name" value="Spore Coat Polysaccharide Biosynthesis Protein SpsA, Chain A"/>
    <property type="match status" value="1"/>
</dbReference>
<gene>
    <name evidence="5" type="ORF">DBW96_00080</name>
</gene>
<dbReference type="SUPFAM" id="SSF53448">
    <property type="entry name" value="Nucleotide-diphospho-sugar transferases"/>
    <property type="match status" value="1"/>
</dbReference>
<accession>A0A368BZS2</accession>
<dbReference type="Proteomes" id="UP000253307">
    <property type="component" value="Unassembled WGS sequence"/>
</dbReference>
<reference evidence="5 6" key="1">
    <citation type="journal article" date="2018" name="Microbiome">
        <title>Fine metagenomic profile of the Mediterranean stratified and mixed water columns revealed by assembly and recruitment.</title>
        <authorList>
            <person name="Haro-Moreno J.M."/>
            <person name="Lopez-Perez M."/>
            <person name="De La Torre J.R."/>
            <person name="Picazo A."/>
            <person name="Camacho A."/>
            <person name="Rodriguez-Valera F."/>
        </authorList>
    </citation>
    <scope>NUCLEOTIDE SEQUENCE [LARGE SCALE GENOMIC DNA]</scope>
    <source>
        <strain evidence="5">MED-G82</strain>
    </source>
</reference>
<dbReference type="AlphaFoldDB" id="A0A368BZS2"/>
<evidence type="ECO:0000313" key="5">
    <source>
        <dbReference type="EMBL" id="RCL42840.1"/>
    </source>
</evidence>
<sequence length="299" mass="34599">MKVLAAVVTHNRAVLLDRCLNKILDQTRLPDQILVINNGCTDDTNMVLDRYPVEKIEQENLGSAGGWNSAITFCLEKDYDFIWLMDDDGYPDKNALNVLCNQFEDKFSCLSSVIVDENNHNQFVFPYPLIKKNGVPNTLKFWKKYNSINALPLSDNFYYPYAHLFNGALIRVESIKRIGNVDIGYFMYGDEVDFNFRLLSDGIVASTPMAKHFHPNVMEREYSLLRIYYNMKNNLINYRKHYDKPLLRSILGPLVILLRVSRANGLLYAFSLIIGKNKKIFFKSINRGFQEKLGKDFPH</sequence>
<keyword evidence="2" id="KW-0328">Glycosyltransferase</keyword>
<dbReference type="Pfam" id="PF00535">
    <property type="entry name" value="Glycos_transf_2"/>
    <property type="match status" value="1"/>
</dbReference>
<dbReference type="EMBL" id="QOPE01000001">
    <property type="protein sequence ID" value="RCL42840.1"/>
    <property type="molecule type" value="Genomic_DNA"/>
</dbReference>
<comment type="similarity">
    <text evidence="1">Belongs to the glycosyltransferase 2 family.</text>
</comment>
<feature type="domain" description="Glycosyltransferase 2-like" evidence="4">
    <location>
        <begin position="7"/>
        <end position="127"/>
    </location>
</feature>
<protein>
    <submittedName>
        <fullName evidence="5">Glycosyltransferase</fullName>
    </submittedName>
</protein>
<comment type="caution">
    <text evidence="5">The sequence shown here is derived from an EMBL/GenBank/DDBJ whole genome shotgun (WGS) entry which is preliminary data.</text>
</comment>
<name>A0A368BZS2_9GAMM</name>
<dbReference type="InterPro" id="IPR029044">
    <property type="entry name" value="Nucleotide-diphossugar_trans"/>
</dbReference>
<dbReference type="PANTHER" id="PTHR43179">
    <property type="entry name" value="RHAMNOSYLTRANSFERASE WBBL"/>
    <property type="match status" value="1"/>
</dbReference>
<keyword evidence="3 5" id="KW-0808">Transferase</keyword>
<dbReference type="PANTHER" id="PTHR43179:SF12">
    <property type="entry name" value="GALACTOFURANOSYLTRANSFERASE GLFT2"/>
    <property type="match status" value="1"/>
</dbReference>
<evidence type="ECO:0000256" key="1">
    <source>
        <dbReference type="ARBA" id="ARBA00006739"/>
    </source>
</evidence>